<dbReference type="InterPro" id="IPR017853">
    <property type="entry name" value="GH"/>
</dbReference>
<evidence type="ECO:0000313" key="2">
    <source>
        <dbReference type="Proteomes" id="UP001058271"/>
    </source>
</evidence>
<keyword evidence="2" id="KW-1185">Reference proteome</keyword>
<protein>
    <submittedName>
        <fullName evidence="1">Uncharacterized protein</fullName>
    </submittedName>
</protein>
<name>A0ABY5Z9Q0_9ACTN</name>
<dbReference type="EMBL" id="CP073721">
    <property type="protein sequence ID" value="UWZ38825.1"/>
    <property type="molecule type" value="Genomic_DNA"/>
</dbReference>
<dbReference type="Proteomes" id="UP001058271">
    <property type="component" value="Chromosome"/>
</dbReference>
<dbReference type="RefSeq" id="WP_260728212.1">
    <property type="nucleotide sequence ID" value="NZ_BAAABS010000041.1"/>
</dbReference>
<organism evidence="1 2">
    <name type="scientific">Dactylosporangium roseum</name>
    <dbReference type="NCBI Taxonomy" id="47989"/>
    <lineage>
        <taxon>Bacteria</taxon>
        <taxon>Bacillati</taxon>
        <taxon>Actinomycetota</taxon>
        <taxon>Actinomycetes</taxon>
        <taxon>Micromonosporales</taxon>
        <taxon>Micromonosporaceae</taxon>
        <taxon>Dactylosporangium</taxon>
    </lineage>
</organism>
<sequence length="315" mass="34027">MTLLFGVYAGGLGADEHGDITPGPPEDAQRIAERLDELHGERPFLVRGYVQYSDADGAHLEAPPAPWQHAVRGRRLDLVACFREPGDDLTGWLAFLRSVIRTHGESLATLQVGEEANHDGPGGDGGRPAVRRAIVEGVLAARDEIDRLGLDVRVGCNSTPVFDPAQEFWTGLGRLGGSEFTGALDYAGLDFFPDVFRAVPAEALTDAVRGVLHGFRHTSLAAAGIPGRTPIHVTENGWATGPDRSPERQAEVLDRIVRTVDGASAELGITTYEHFALRDADSAVPDTMYQFGLVRSDYTPKPAFHRYGALIRELG</sequence>
<dbReference type="SUPFAM" id="SSF51445">
    <property type="entry name" value="(Trans)glycosidases"/>
    <property type="match status" value="1"/>
</dbReference>
<evidence type="ECO:0000313" key="1">
    <source>
        <dbReference type="EMBL" id="UWZ38825.1"/>
    </source>
</evidence>
<accession>A0ABY5Z9Q0</accession>
<proteinExistence type="predicted"/>
<gene>
    <name evidence="1" type="ORF">Drose_11720</name>
</gene>
<reference evidence="1" key="1">
    <citation type="submission" date="2021-04" db="EMBL/GenBank/DDBJ databases">
        <title>Biosynthetic gene clusters of Dactylosporangioum roseum.</title>
        <authorList>
            <person name="Hartkoorn R.C."/>
            <person name="Beaudoing E."/>
            <person name="Hot D."/>
            <person name="Moureu S."/>
        </authorList>
    </citation>
    <scope>NUCLEOTIDE SEQUENCE</scope>
    <source>
        <strain evidence="1">NRRL B-16295</strain>
    </source>
</reference>
<dbReference type="Gene3D" id="3.20.20.80">
    <property type="entry name" value="Glycosidases"/>
    <property type="match status" value="1"/>
</dbReference>